<evidence type="ECO:0000313" key="1">
    <source>
        <dbReference type="EMBL" id="KAJ5556916.1"/>
    </source>
</evidence>
<proteinExistence type="predicted"/>
<dbReference type="EMBL" id="JAQIZZ010000001">
    <property type="protein sequence ID" value="KAJ5556916.1"/>
    <property type="molecule type" value="Genomic_DNA"/>
</dbReference>
<organism evidence="1 2">
    <name type="scientific">Penicillium frequentans</name>
    <dbReference type="NCBI Taxonomy" id="3151616"/>
    <lineage>
        <taxon>Eukaryota</taxon>
        <taxon>Fungi</taxon>
        <taxon>Dikarya</taxon>
        <taxon>Ascomycota</taxon>
        <taxon>Pezizomycotina</taxon>
        <taxon>Eurotiomycetes</taxon>
        <taxon>Eurotiomycetidae</taxon>
        <taxon>Eurotiales</taxon>
        <taxon>Aspergillaceae</taxon>
        <taxon>Penicillium</taxon>
    </lineage>
</organism>
<keyword evidence="2" id="KW-1185">Reference proteome</keyword>
<reference evidence="1 2" key="1">
    <citation type="journal article" date="2023" name="IMA Fungus">
        <title>Comparative genomic study of the Penicillium genus elucidates a diverse pangenome and 15 lateral gene transfer events.</title>
        <authorList>
            <person name="Petersen C."/>
            <person name="Sorensen T."/>
            <person name="Nielsen M.R."/>
            <person name="Sondergaard T.E."/>
            <person name="Sorensen J.L."/>
            <person name="Fitzpatrick D.A."/>
            <person name="Frisvad J.C."/>
            <person name="Nielsen K.L."/>
        </authorList>
    </citation>
    <scope>NUCLEOTIDE SEQUENCE [LARGE SCALE GENOMIC DNA]</scope>
    <source>
        <strain evidence="1 2">IBT 35679</strain>
    </source>
</reference>
<dbReference type="Proteomes" id="UP001220324">
    <property type="component" value="Unassembled WGS sequence"/>
</dbReference>
<accession>A0AAD6D6V6</accession>
<sequence length="195" mass="21535">MDWDRRRFDDRRGGKVIDRLTDQVGHPREDTTPDTDVRLLGIDLAYVVTLGYHLVEAMDVQEVVLLPITGVAPEPLPSRAEVLGLVRTGEGVLLLDDSLRGERIDPDLLSHHGAPSLLTAKDDRVTYLVAVAAQGAIEMRPPGVKICAQFGGLPLPKARPVREASEPSLRERRSPLSFARRARLIPLPAETCRRT</sequence>
<evidence type="ECO:0000313" key="2">
    <source>
        <dbReference type="Proteomes" id="UP001220324"/>
    </source>
</evidence>
<protein>
    <submittedName>
        <fullName evidence="1">Uncharacterized protein</fullName>
    </submittedName>
</protein>
<dbReference type="AlphaFoldDB" id="A0AAD6D6V6"/>
<name>A0AAD6D6V6_9EURO</name>
<gene>
    <name evidence="1" type="ORF">N7494_000831</name>
</gene>
<comment type="caution">
    <text evidence="1">The sequence shown here is derived from an EMBL/GenBank/DDBJ whole genome shotgun (WGS) entry which is preliminary data.</text>
</comment>